<dbReference type="InterPro" id="IPR039042">
    <property type="entry name" value="Alg13-like"/>
</dbReference>
<dbReference type="AlphaFoldDB" id="A0A101EKZ4"/>
<dbReference type="EMBL" id="LGFD01000029">
    <property type="protein sequence ID" value="KUK17270.1"/>
    <property type="molecule type" value="Genomic_DNA"/>
</dbReference>
<dbReference type="InterPro" id="IPR007235">
    <property type="entry name" value="Glyco_trans_28_C"/>
</dbReference>
<comment type="similarity">
    <text evidence="2">Belongs to the glycosyltransferase 28 family.</text>
</comment>
<evidence type="ECO:0000256" key="2">
    <source>
        <dbReference type="ARBA" id="ARBA00006962"/>
    </source>
</evidence>
<evidence type="ECO:0000313" key="7">
    <source>
        <dbReference type="EMBL" id="KUK17270.1"/>
    </source>
</evidence>
<proteinExistence type="inferred from homology"/>
<comment type="subcellular location">
    <subcellularLocation>
        <location evidence="1">Endoplasmic reticulum</location>
    </subcellularLocation>
</comment>
<dbReference type="PANTHER" id="PTHR12867">
    <property type="entry name" value="GLYCOSYL TRANSFERASE-RELATED"/>
    <property type="match status" value="1"/>
</dbReference>
<dbReference type="SUPFAM" id="SSF53756">
    <property type="entry name" value="UDP-Glycosyltransferase/glycogen phosphorylase"/>
    <property type="match status" value="1"/>
</dbReference>
<protein>
    <submittedName>
        <fullName evidence="7">Beta-1,4-galactosyltransferase</fullName>
    </submittedName>
</protein>
<evidence type="ECO:0000256" key="3">
    <source>
        <dbReference type="ARBA" id="ARBA00022676"/>
    </source>
</evidence>
<dbReference type="Proteomes" id="UP000053911">
    <property type="component" value="Unassembled WGS sequence"/>
</dbReference>
<dbReference type="NCBIfam" id="NF041548">
    <property type="entry name" value="PssE"/>
    <property type="match status" value="1"/>
</dbReference>
<reference evidence="8" key="1">
    <citation type="journal article" date="2015" name="MBio">
        <title>Genome-Resolved Metagenomic Analysis Reveals Roles for Candidate Phyla and Other Microbial Community Members in Biogeochemical Transformations in Oil Reservoirs.</title>
        <authorList>
            <person name="Hu P."/>
            <person name="Tom L."/>
            <person name="Singh A."/>
            <person name="Thomas B.C."/>
            <person name="Baker B.J."/>
            <person name="Piceno Y.M."/>
            <person name="Andersen G.L."/>
            <person name="Banfield J.F."/>
        </authorList>
    </citation>
    <scope>NUCLEOTIDE SEQUENCE [LARGE SCALE GENOMIC DNA]</scope>
</reference>
<evidence type="ECO:0000256" key="4">
    <source>
        <dbReference type="ARBA" id="ARBA00022679"/>
    </source>
</evidence>
<dbReference type="Pfam" id="PF04101">
    <property type="entry name" value="Glyco_tran_28_C"/>
    <property type="match status" value="1"/>
</dbReference>
<evidence type="ECO:0000256" key="5">
    <source>
        <dbReference type="ARBA" id="ARBA00022824"/>
    </source>
</evidence>
<keyword evidence="4 7" id="KW-0808">Transferase</keyword>
<name>A0A101EKZ4_9EURY</name>
<gene>
    <name evidence="7" type="ORF">XD54_1439</name>
</gene>
<dbReference type="PATRIC" id="fig|172049.5.peg.577"/>
<dbReference type="Gene3D" id="3.40.50.2000">
    <property type="entry name" value="Glycogen Phosphorylase B"/>
    <property type="match status" value="1"/>
</dbReference>
<dbReference type="GO" id="GO:0016758">
    <property type="term" value="F:hexosyltransferase activity"/>
    <property type="evidence" value="ECO:0007669"/>
    <property type="project" value="InterPro"/>
</dbReference>
<evidence type="ECO:0000313" key="8">
    <source>
        <dbReference type="Proteomes" id="UP000053911"/>
    </source>
</evidence>
<evidence type="ECO:0000256" key="1">
    <source>
        <dbReference type="ARBA" id="ARBA00004240"/>
    </source>
</evidence>
<keyword evidence="3 7" id="KW-0328">Glycosyltransferase</keyword>
<dbReference type="PANTHER" id="PTHR12867:SF6">
    <property type="entry name" value="N-ACETYLGLUCOSAMINYLDIPHOSPHODOLICHOL N-ACETYLGLUCOSAMINYLTRANSFERASE"/>
    <property type="match status" value="1"/>
</dbReference>
<sequence length="158" mass="18162">MIFVTVGTHYQGFERLIKKMDEIAGKIDDEVVMQIGYTDYEPKNAKWFRFLEKEEDILELYKKAEIIVAHAGAGTLLTALSFGKPIVVVPRLKKFGEHIDDQQLELAEALESMGKAIAVYDIEKLEDAIKKAKSLKYKPIKQEKRLVNFLKEYLRGIK</sequence>
<keyword evidence="5" id="KW-0256">Endoplasmic reticulum</keyword>
<dbReference type="RefSeq" id="WP_283217733.1">
    <property type="nucleotide sequence ID" value="NZ_LGFD01000029.1"/>
</dbReference>
<evidence type="ECO:0000259" key="6">
    <source>
        <dbReference type="Pfam" id="PF04101"/>
    </source>
</evidence>
<comment type="caution">
    <text evidence="7">The sequence shown here is derived from an EMBL/GenBank/DDBJ whole genome shotgun (WGS) entry which is preliminary data.</text>
</comment>
<accession>A0A101EKZ4</accession>
<dbReference type="GO" id="GO:0006488">
    <property type="term" value="P:dolichol-linked oligosaccharide biosynthetic process"/>
    <property type="evidence" value="ECO:0007669"/>
    <property type="project" value="InterPro"/>
</dbReference>
<dbReference type="InterPro" id="IPR048097">
    <property type="entry name" value="Cps14G-like"/>
</dbReference>
<organism evidence="7 8">
    <name type="scientific">Thermococcus sibiricus</name>
    <dbReference type="NCBI Taxonomy" id="172049"/>
    <lineage>
        <taxon>Archaea</taxon>
        <taxon>Methanobacteriati</taxon>
        <taxon>Methanobacteriota</taxon>
        <taxon>Thermococci</taxon>
        <taxon>Thermococcales</taxon>
        <taxon>Thermococcaceae</taxon>
        <taxon>Thermococcus</taxon>
    </lineage>
</organism>
<feature type="domain" description="Glycosyl transferase family 28 C-terminal" evidence="6">
    <location>
        <begin position="1"/>
        <end position="145"/>
    </location>
</feature>